<gene>
    <name evidence="1" type="ORF">HKBW3S34_00394</name>
</gene>
<comment type="caution">
    <text evidence="1">The sequence shown here is derived from an EMBL/GenBank/DDBJ whole genome shotgun (WGS) entry which is preliminary data.</text>
</comment>
<sequence length="53" mass="6371">MNNFRRLTNNFILLAFLLILMLFLFRSQIFVAPDMQDFTLNRFEEEVTQGNVE</sequence>
<keyword evidence="2" id="KW-1185">Reference proteome</keyword>
<reference evidence="1 2" key="1">
    <citation type="journal article" date="2020" name="Front. Microbiol.">
        <title>Single-cell genomics of novel Actinobacteria with the Wood-Ljungdahl pathway discovered in a serpentinizing system.</title>
        <authorList>
            <person name="Merino N."/>
            <person name="Kawai M."/>
            <person name="Boyd E.S."/>
            <person name="Colman D.R."/>
            <person name="McGlynn S.E."/>
            <person name="Nealson K.H."/>
            <person name="Kurokawa K."/>
            <person name="Hongoh Y."/>
        </authorList>
    </citation>
    <scope>NUCLEOTIDE SEQUENCE [LARGE SCALE GENOMIC DNA]</scope>
    <source>
        <strain evidence="1 2">S34</strain>
    </source>
</reference>
<protein>
    <submittedName>
        <fullName evidence="1">Uncharacterized protein</fullName>
    </submittedName>
</protein>
<dbReference type="EMBL" id="BLRZ01000012">
    <property type="protein sequence ID" value="GFP29474.1"/>
    <property type="molecule type" value="Genomic_DNA"/>
</dbReference>
<accession>A0A6V8PCV2</accession>
<dbReference type="AlphaFoldDB" id="A0A6V8PCV2"/>
<proteinExistence type="predicted"/>
<name>A0A6V8PCV2_9ACTN</name>
<evidence type="ECO:0000313" key="1">
    <source>
        <dbReference type="EMBL" id="GFP29474.1"/>
    </source>
</evidence>
<evidence type="ECO:0000313" key="2">
    <source>
        <dbReference type="Proteomes" id="UP000588083"/>
    </source>
</evidence>
<feature type="non-terminal residue" evidence="1">
    <location>
        <position position="53"/>
    </location>
</feature>
<dbReference type="Proteomes" id="UP000588083">
    <property type="component" value="Unassembled WGS sequence"/>
</dbReference>
<organism evidence="1 2">
    <name type="scientific">Candidatus Hakubella thermalkaliphila</name>
    <dbReference type="NCBI Taxonomy" id="2754717"/>
    <lineage>
        <taxon>Bacteria</taxon>
        <taxon>Bacillati</taxon>
        <taxon>Actinomycetota</taxon>
        <taxon>Actinomycetota incertae sedis</taxon>
        <taxon>Candidatus Hakubellales</taxon>
        <taxon>Candidatus Hakubellaceae</taxon>
        <taxon>Candidatus Hakubella</taxon>
    </lineage>
</organism>